<dbReference type="EMBL" id="FN657961">
    <property type="protein sequence ID" value="CBY43219.1"/>
    <property type="molecule type" value="Genomic_DNA"/>
</dbReference>
<proteinExistence type="predicted"/>
<sequence length="45" mass="5427">MFPWSTRLPEASSNSYYNAIIYQGFYLIRYKKKIGNFLELMFILV</sequence>
<reference evidence="1" key="1">
    <citation type="journal article" date="2010" name="Science">
        <title>Plasticity of animal genome architecture unmasked by rapid evolution of a pelagic tunicate.</title>
        <authorList>
            <person name="Denoeud F."/>
            <person name="Henriet S."/>
            <person name="Mungpakdee S."/>
            <person name="Aury J.M."/>
            <person name="Da Silva C."/>
            <person name="Brinkmann H."/>
            <person name="Mikhaleva J."/>
            <person name="Olsen L.C."/>
            <person name="Jubin C."/>
            <person name="Canestro C."/>
            <person name="Bouquet J.M."/>
            <person name="Danks G."/>
            <person name="Poulain J."/>
            <person name="Campsteijn C."/>
            <person name="Adamski M."/>
            <person name="Cross I."/>
            <person name="Yadetie F."/>
            <person name="Muffato M."/>
            <person name="Louis A."/>
            <person name="Butcher S."/>
            <person name="Tsagkogeorga G."/>
            <person name="Konrad A."/>
            <person name="Singh S."/>
            <person name="Jensen M.F."/>
            <person name="Cong E.H."/>
            <person name="Eikeseth-Otteraa H."/>
            <person name="Noel B."/>
            <person name="Anthouard V."/>
            <person name="Porcel B.M."/>
            <person name="Kachouri-Lafond R."/>
            <person name="Nishino A."/>
            <person name="Ugolini M."/>
            <person name="Chourrout P."/>
            <person name="Nishida H."/>
            <person name="Aasland R."/>
            <person name="Huzurbazar S."/>
            <person name="Westhof E."/>
            <person name="Delsuc F."/>
            <person name="Lehrach H."/>
            <person name="Reinhardt R."/>
            <person name="Weissenbach J."/>
            <person name="Roy S.W."/>
            <person name="Artiguenave F."/>
            <person name="Postlethwait J.H."/>
            <person name="Manak J.R."/>
            <person name="Thompson E.M."/>
            <person name="Jaillon O."/>
            <person name="Du Pasquier L."/>
            <person name="Boudinot P."/>
            <person name="Liberles D.A."/>
            <person name="Volff J.N."/>
            <person name="Philippe H."/>
            <person name="Lenhard B."/>
            <person name="Roest Crollius H."/>
            <person name="Wincker P."/>
            <person name="Chourrout D."/>
        </authorList>
    </citation>
    <scope>NUCLEOTIDE SEQUENCE [LARGE SCALE GENOMIC DNA]</scope>
</reference>
<evidence type="ECO:0000313" key="1">
    <source>
        <dbReference type="EMBL" id="CBY43219.1"/>
    </source>
</evidence>
<protein>
    <submittedName>
        <fullName evidence="1">Uncharacterized protein</fullName>
    </submittedName>
</protein>
<dbReference type="Proteomes" id="UP000011014">
    <property type="component" value="Unassembled WGS sequence"/>
</dbReference>
<organism evidence="1">
    <name type="scientific">Oikopleura dioica</name>
    <name type="common">Tunicate</name>
    <dbReference type="NCBI Taxonomy" id="34765"/>
    <lineage>
        <taxon>Eukaryota</taxon>
        <taxon>Metazoa</taxon>
        <taxon>Chordata</taxon>
        <taxon>Tunicata</taxon>
        <taxon>Appendicularia</taxon>
        <taxon>Copelata</taxon>
        <taxon>Oikopleuridae</taxon>
        <taxon>Oikopleura</taxon>
    </lineage>
</organism>
<gene>
    <name evidence="1" type="ORF">GSOID_T00027798001</name>
</gene>
<accession>E4Z691</accession>
<name>E4Z691_OIKDI</name>
<dbReference type="AlphaFoldDB" id="E4Z691"/>